<evidence type="ECO:0000313" key="2">
    <source>
        <dbReference type="Proteomes" id="UP001310594"/>
    </source>
</evidence>
<gene>
    <name evidence="1" type="ORF">LTR97_010703</name>
</gene>
<accession>A0AAN7VN57</accession>
<dbReference type="EMBL" id="JAVRQU010000019">
    <property type="protein sequence ID" value="KAK5692395.1"/>
    <property type="molecule type" value="Genomic_DNA"/>
</dbReference>
<dbReference type="AlphaFoldDB" id="A0AAN7VN57"/>
<proteinExistence type="predicted"/>
<name>A0AAN7VN57_9PEZI</name>
<protein>
    <submittedName>
        <fullName evidence="1">Uncharacterized protein</fullName>
    </submittedName>
</protein>
<dbReference type="Proteomes" id="UP001310594">
    <property type="component" value="Unassembled WGS sequence"/>
</dbReference>
<evidence type="ECO:0000313" key="1">
    <source>
        <dbReference type="EMBL" id="KAK5692395.1"/>
    </source>
</evidence>
<reference evidence="1" key="1">
    <citation type="submission" date="2023-08" db="EMBL/GenBank/DDBJ databases">
        <title>Black Yeasts Isolated from many extreme environments.</title>
        <authorList>
            <person name="Coleine C."/>
            <person name="Stajich J.E."/>
            <person name="Selbmann L."/>
        </authorList>
    </citation>
    <scope>NUCLEOTIDE SEQUENCE</scope>
    <source>
        <strain evidence="1">CCFEE 5810</strain>
    </source>
</reference>
<organism evidence="1 2">
    <name type="scientific">Elasticomyces elasticus</name>
    <dbReference type="NCBI Taxonomy" id="574655"/>
    <lineage>
        <taxon>Eukaryota</taxon>
        <taxon>Fungi</taxon>
        <taxon>Dikarya</taxon>
        <taxon>Ascomycota</taxon>
        <taxon>Pezizomycotina</taxon>
        <taxon>Dothideomycetes</taxon>
        <taxon>Dothideomycetidae</taxon>
        <taxon>Mycosphaerellales</taxon>
        <taxon>Teratosphaeriaceae</taxon>
        <taxon>Elasticomyces</taxon>
    </lineage>
</organism>
<sequence>MQDAQLHLRQVLQSSHDAQQQSLSRIQTGQMNLQQATYTGQEQLRNHVLMETTIVTDHLDVNHAQMTSQLELIRRDILDAVKVQPLFFSAAMPAGTNNRSHTTGFQRPLHLSASSLRTYRLRLLLKVLEFSFGQSIAGWDFSLRTYSIIPWDDKRWKAFRFVDLSAIRRALRDRTITPYDRNEYGCSPATVVMMMMHAFSYEAMLNTFFDLWTMDSMPLVCHNSRSLALAKISTNGERVAQIIVGHAPFVIGWLWAADGRLESTTEPGALLRTWLNSPNFAADIPEDVMDTLKRQPSTWSTEERTQLLCWTGRNPVNGVMINDILADLDLTSMTTSLCEAEGPAILNALALAFYESYAGGGHYDKLEAWVRTYVQSGGDLHGSNTSDAIGNTPLAALVWHSQLLLTARSSLAVSTEILQLWVRSLYLAGVDLELYGRAEMDTLRFLRDIYLHDSACLSRSVVVTYGPRVTDWEILGTHLGDCYAGLFWHMIEHPEENMPGAWREEMNPIIVTEDYRVGSEALERKEYRQDGMLRLCGKGYARRAIF</sequence>
<comment type="caution">
    <text evidence="1">The sequence shown here is derived from an EMBL/GenBank/DDBJ whole genome shotgun (WGS) entry which is preliminary data.</text>
</comment>